<name>A0A8J3CH84_9BURK</name>
<evidence type="ECO:0000256" key="2">
    <source>
        <dbReference type="ARBA" id="ARBA00004735"/>
    </source>
</evidence>
<comment type="similarity">
    <text evidence="3 8">Belongs to the HMBS family.</text>
</comment>
<keyword evidence="5 8" id="KW-0808">Transferase</keyword>
<evidence type="ECO:0000256" key="3">
    <source>
        <dbReference type="ARBA" id="ARBA00005638"/>
    </source>
</evidence>
<dbReference type="PROSITE" id="PS00533">
    <property type="entry name" value="PORPHOBILINOGEN_DEAM"/>
    <property type="match status" value="1"/>
</dbReference>
<dbReference type="HAMAP" id="MF_00260">
    <property type="entry name" value="Porphobil_deam"/>
    <property type="match status" value="1"/>
</dbReference>
<feature type="domain" description="Porphobilinogen deaminase C-terminal" evidence="10">
    <location>
        <begin position="237"/>
        <end position="306"/>
    </location>
</feature>
<evidence type="ECO:0000256" key="5">
    <source>
        <dbReference type="ARBA" id="ARBA00022679"/>
    </source>
</evidence>
<evidence type="ECO:0000259" key="10">
    <source>
        <dbReference type="Pfam" id="PF03900"/>
    </source>
</evidence>
<evidence type="ECO:0000256" key="8">
    <source>
        <dbReference type="HAMAP-Rule" id="MF_00260"/>
    </source>
</evidence>
<dbReference type="PANTHER" id="PTHR11557:SF0">
    <property type="entry name" value="PORPHOBILINOGEN DEAMINASE"/>
    <property type="match status" value="1"/>
</dbReference>
<dbReference type="Proteomes" id="UP000614287">
    <property type="component" value="Unassembled WGS sequence"/>
</dbReference>
<dbReference type="GO" id="GO:0004418">
    <property type="term" value="F:hydroxymethylbilane synthase activity"/>
    <property type="evidence" value="ECO:0007669"/>
    <property type="project" value="UniProtKB-UniRule"/>
</dbReference>
<dbReference type="CDD" id="cd13646">
    <property type="entry name" value="PBP2_EcHMBS_like"/>
    <property type="match status" value="1"/>
</dbReference>
<accession>A0A8J3CH84</accession>
<feature type="domain" description="Porphobilinogen deaminase N-terminal" evidence="9">
    <location>
        <begin position="17"/>
        <end position="224"/>
    </location>
</feature>
<dbReference type="GO" id="GO:0005737">
    <property type="term" value="C:cytoplasm"/>
    <property type="evidence" value="ECO:0007669"/>
    <property type="project" value="UniProtKB-UniRule"/>
</dbReference>
<dbReference type="PANTHER" id="PTHR11557">
    <property type="entry name" value="PORPHOBILINOGEN DEAMINASE"/>
    <property type="match status" value="1"/>
</dbReference>
<dbReference type="GO" id="GO:0006782">
    <property type="term" value="P:protoporphyrinogen IX biosynthetic process"/>
    <property type="evidence" value="ECO:0007669"/>
    <property type="project" value="UniProtKB-UniRule"/>
</dbReference>
<dbReference type="Gene3D" id="3.30.160.40">
    <property type="entry name" value="Porphobilinogen deaminase, C-terminal domain"/>
    <property type="match status" value="1"/>
</dbReference>
<reference evidence="11" key="1">
    <citation type="journal article" date="2014" name="Int. J. Syst. Evol. Microbiol.">
        <title>Complete genome sequence of Corynebacterium casei LMG S-19264T (=DSM 44701T), isolated from a smear-ripened cheese.</title>
        <authorList>
            <consortium name="US DOE Joint Genome Institute (JGI-PGF)"/>
            <person name="Walter F."/>
            <person name="Albersmeier A."/>
            <person name="Kalinowski J."/>
            <person name="Ruckert C."/>
        </authorList>
    </citation>
    <scope>NUCLEOTIDE SEQUENCE</scope>
    <source>
        <strain evidence="11">KCTC 32501</strain>
    </source>
</reference>
<sequence>MAHPILFFSKKIMTQKLIIATRESRLALWQAHFVKAQLMRCHPDLTVELLGMTTRGDQILDQSLSKIGGKGLFVKELEAALADGRADLAVHSLKDVPMTLPDGFTLSCVMAREDAHDAFISNQYTNLSDLPHGAVVGTSSLRRAAQIKHRYPHLIIESLRGNLDTRLRKLDEGQYDAIILAAAGVKRLDMAVRIKALLSLDESLPSAGQGALGIEIASHREDVAQLLKPLQDVDTTACTEAERAVSRALGGSCQTPLAAHAVVEAGQLFLRASLAMPDGSRVLHSQARGALMAAQQLGEQVVHDLYKQGAQEILDHLSSAAV</sequence>
<feature type="modified residue" description="S-(dipyrrolylmethanemethyl)cysteine" evidence="8">
    <location>
        <position position="253"/>
    </location>
</feature>
<dbReference type="EC" id="2.5.1.61" evidence="8"/>
<dbReference type="UniPathway" id="UPA00251">
    <property type="reaction ID" value="UER00319"/>
</dbReference>
<comment type="catalytic activity">
    <reaction evidence="7 8">
        <text>4 porphobilinogen + H2O = hydroxymethylbilane + 4 NH4(+)</text>
        <dbReference type="Rhea" id="RHEA:13185"/>
        <dbReference type="ChEBI" id="CHEBI:15377"/>
        <dbReference type="ChEBI" id="CHEBI:28938"/>
        <dbReference type="ChEBI" id="CHEBI:57845"/>
        <dbReference type="ChEBI" id="CHEBI:58126"/>
        <dbReference type="EC" id="2.5.1.61"/>
    </reaction>
</comment>
<evidence type="ECO:0000256" key="4">
    <source>
        <dbReference type="ARBA" id="ARBA00011245"/>
    </source>
</evidence>
<comment type="cofactor">
    <cofactor evidence="8">
        <name>dipyrromethane</name>
        <dbReference type="ChEBI" id="CHEBI:60342"/>
    </cofactor>
    <text evidence="8">Binds 1 dipyrromethane group covalently.</text>
</comment>
<evidence type="ECO:0000256" key="6">
    <source>
        <dbReference type="ARBA" id="ARBA00023244"/>
    </source>
</evidence>
<dbReference type="RefSeq" id="WP_189492805.1">
    <property type="nucleotide sequence ID" value="NZ_BMZG01000005.1"/>
</dbReference>
<proteinExistence type="inferred from homology"/>
<evidence type="ECO:0000256" key="7">
    <source>
        <dbReference type="ARBA" id="ARBA00048169"/>
    </source>
</evidence>
<comment type="pathway">
    <text evidence="2">Porphyrin-containing compound metabolism; protoporphyrin-IX biosynthesis; coproporphyrinogen-III from 5-aminolevulinate: step 2/4.</text>
</comment>
<evidence type="ECO:0000259" key="9">
    <source>
        <dbReference type="Pfam" id="PF01379"/>
    </source>
</evidence>
<dbReference type="InterPro" id="IPR022417">
    <property type="entry name" value="Porphobilin_deaminase_N"/>
</dbReference>
<keyword evidence="6 8" id="KW-0627">Porphyrin biosynthesis</keyword>
<keyword evidence="12" id="KW-1185">Reference proteome</keyword>
<dbReference type="InterPro" id="IPR036803">
    <property type="entry name" value="Porphobilinogen_deaminase_C_sf"/>
</dbReference>
<dbReference type="PRINTS" id="PR00151">
    <property type="entry name" value="PORPHBDMNASE"/>
</dbReference>
<evidence type="ECO:0000313" key="11">
    <source>
        <dbReference type="EMBL" id="GHA71811.1"/>
    </source>
</evidence>
<dbReference type="Pfam" id="PF01379">
    <property type="entry name" value="Porphobil_deam"/>
    <property type="match status" value="1"/>
</dbReference>
<dbReference type="FunFam" id="3.40.190.10:FF:000004">
    <property type="entry name" value="Porphobilinogen deaminase"/>
    <property type="match status" value="1"/>
</dbReference>
<dbReference type="NCBIfam" id="TIGR00212">
    <property type="entry name" value="hemC"/>
    <property type="match status" value="1"/>
</dbReference>
<dbReference type="SUPFAM" id="SSF53850">
    <property type="entry name" value="Periplasmic binding protein-like II"/>
    <property type="match status" value="1"/>
</dbReference>
<evidence type="ECO:0000256" key="1">
    <source>
        <dbReference type="ARBA" id="ARBA00002869"/>
    </source>
</evidence>
<dbReference type="AlphaFoldDB" id="A0A8J3CH84"/>
<organism evidence="11 12">
    <name type="scientific">Formosimonas limnophila</name>
    <dbReference type="NCBI Taxonomy" id="1384487"/>
    <lineage>
        <taxon>Bacteria</taxon>
        <taxon>Pseudomonadati</taxon>
        <taxon>Pseudomonadota</taxon>
        <taxon>Betaproteobacteria</taxon>
        <taxon>Burkholderiales</taxon>
        <taxon>Burkholderiaceae</taxon>
        <taxon>Formosimonas</taxon>
    </lineage>
</organism>
<protein>
    <recommendedName>
        <fullName evidence="8">Porphobilinogen deaminase</fullName>
        <shortName evidence="8">PBG</shortName>
        <ecNumber evidence="8">2.5.1.61</ecNumber>
    </recommendedName>
    <alternativeName>
        <fullName evidence="8">Hydroxymethylbilane synthase</fullName>
        <shortName evidence="8">HMBS</shortName>
    </alternativeName>
    <alternativeName>
        <fullName evidence="8">Pre-uroporphyrinogen synthase</fullName>
    </alternativeName>
</protein>
<dbReference type="InterPro" id="IPR000860">
    <property type="entry name" value="HemC"/>
</dbReference>
<evidence type="ECO:0000313" key="12">
    <source>
        <dbReference type="Proteomes" id="UP000614287"/>
    </source>
</evidence>
<gene>
    <name evidence="8 11" type="primary">hemC</name>
    <name evidence="11" type="ORF">GCM10009007_10900</name>
</gene>
<comment type="miscellaneous">
    <text evidence="8">The porphobilinogen subunits are added to the dipyrromethane group.</text>
</comment>
<comment type="subunit">
    <text evidence="4 8">Monomer.</text>
</comment>
<dbReference type="InterPro" id="IPR022418">
    <property type="entry name" value="Porphobilinogen_deaminase_C"/>
</dbReference>
<dbReference type="Pfam" id="PF03900">
    <property type="entry name" value="Porphobil_deamC"/>
    <property type="match status" value="1"/>
</dbReference>
<dbReference type="PIRSF" id="PIRSF001438">
    <property type="entry name" value="4pyrrol_synth_OHMeBilane_synth"/>
    <property type="match status" value="1"/>
</dbReference>
<reference evidence="11" key="2">
    <citation type="submission" date="2020-09" db="EMBL/GenBank/DDBJ databases">
        <authorList>
            <person name="Sun Q."/>
            <person name="Kim S."/>
        </authorList>
    </citation>
    <scope>NUCLEOTIDE SEQUENCE</scope>
    <source>
        <strain evidence="11">KCTC 32501</strain>
    </source>
</reference>
<comment type="caution">
    <text evidence="11">The sequence shown here is derived from an EMBL/GenBank/DDBJ whole genome shotgun (WGS) entry which is preliminary data.</text>
</comment>
<dbReference type="InterPro" id="IPR022419">
    <property type="entry name" value="Porphobilin_deaminase_cofac_BS"/>
</dbReference>
<dbReference type="SUPFAM" id="SSF54782">
    <property type="entry name" value="Porphobilinogen deaminase (hydroxymethylbilane synthase), C-terminal domain"/>
    <property type="match status" value="1"/>
</dbReference>
<comment type="function">
    <text evidence="1 8">Tetrapolymerization of the monopyrrole PBG into the hydroxymethylbilane pre-uroporphyrinogen in several discrete steps.</text>
</comment>
<dbReference type="EMBL" id="BMZG01000005">
    <property type="protein sequence ID" value="GHA71811.1"/>
    <property type="molecule type" value="Genomic_DNA"/>
</dbReference>
<dbReference type="FunFam" id="3.40.190.10:FF:000005">
    <property type="entry name" value="Porphobilinogen deaminase"/>
    <property type="match status" value="1"/>
</dbReference>
<dbReference type="Gene3D" id="3.40.190.10">
    <property type="entry name" value="Periplasmic binding protein-like II"/>
    <property type="match status" value="2"/>
</dbReference>